<dbReference type="InterPro" id="IPR003697">
    <property type="entry name" value="Maf-like"/>
</dbReference>
<keyword evidence="2 4" id="KW-0378">Hydrolase</keyword>
<dbReference type="PANTHER" id="PTHR43213:SF5">
    <property type="entry name" value="BIFUNCTIONAL DTTP_UTP PYROPHOSPHATASE_METHYLTRANSFERASE PROTEIN-RELATED"/>
    <property type="match status" value="1"/>
</dbReference>
<dbReference type="GO" id="GO:0005737">
    <property type="term" value="C:cytoplasm"/>
    <property type="evidence" value="ECO:0007669"/>
    <property type="project" value="UniProtKB-SubCell"/>
</dbReference>
<comment type="function">
    <text evidence="4">Nucleoside triphosphate pyrophosphatase. May have a dual role in cell division arrest and in preventing the incorporation of modified nucleotides into cellular nucleic acids.</text>
</comment>
<dbReference type="EC" id="3.6.1.9" evidence="4"/>
<protein>
    <recommendedName>
        <fullName evidence="4">Nucleoside triphosphate pyrophosphatase</fullName>
        <ecNumber evidence="4">3.6.1.9</ecNumber>
    </recommendedName>
    <alternativeName>
        <fullName evidence="4">Nucleotide pyrophosphatase</fullName>
        <shortName evidence="4">Nucleotide PPase</shortName>
    </alternativeName>
</protein>
<name>A0A662ZG64_9GAMM</name>
<organism evidence="5 6">
    <name type="scientific">Ruminobacter amylophilus</name>
    <dbReference type="NCBI Taxonomy" id="867"/>
    <lineage>
        <taxon>Bacteria</taxon>
        <taxon>Pseudomonadati</taxon>
        <taxon>Pseudomonadota</taxon>
        <taxon>Gammaproteobacteria</taxon>
        <taxon>Aeromonadales</taxon>
        <taxon>Succinivibrionaceae</taxon>
        <taxon>Ruminobacter</taxon>
    </lineage>
</organism>
<gene>
    <name evidence="5" type="ORF">SAMN02910344_00521</name>
</gene>
<comment type="cofactor">
    <cofactor evidence="1 4">
        <name>a divalent metal cation</name>
        <dbReference type="ChEBI" id="CHEBI:60240"/>
    </cofactor>
</comment>
<proteinExistence type="inferred from homology"/>
<reference evidence="5 6" key="1">
    <citation type="submission" date="2016-10" db="EMBL/GenBank/DDBJ databases">
        <authorList>
            <person name="Varghese N."/>
            <person name="Submissions S."/>
        </authorList>
    </citation>
    <scope>NUCLEOTIDE SEQUENCE [LARGE SCALE GENOMIC DNA]</scope>
    <source>
        <strain evidence="5 6">DSM 1361</strain>
    </source>
</reference>
<comment type="catalytic activity">
    <reaction evidence="4">
        <text>a ribonucleoside 5'-triphosphate + H2O = a ribonucleoside 5'-phosphate + diphosphate + H(+)</text>
        <dbReference type="Rhea" id="RHEA:23996"/>
        <dbReference type="ChEBI" id="CHEBI:15377"/>
        <dbReference type="ChEBI" id="CHEBI:15378"/>
        <dbReference type="ChEBI" id="CHEBI:33019"/>
        <dbReference type="ChEBI" id="CHEBI:58043"/>
        <dbReference type="ChEBI" id="CHEBI:61557"/>
        <dbReference type="EC" id="3.6.1.9"/>
    </reaction>
</comment>
<evidence type="ECO:0000256" key="3">
    <source>
        <dbReference type="ARBA" id="ARBA00023080"/>
    </source>
</evidence>
<dbReference type="GO" id="GO:0009117">
    <property type="term" value="P:nucleotide metabolic process"/>
    <property type="evidence" value="ECO:0007669"/>
    <property type="project" value="UniProtKB-KW"/>
</dbReference>
<evidence type="ECO:0000256" key="1">
    <source>
        <dbReference type="ARBA" id="ARBA00001968"/>
    </source>
</evidence>
<comment type="catalytic activity">
    <reaction evidence="4">
        <text>a 2'-deoxyribonucleoside 5'-triphosphate + H2O = a 2'-deoxyribonucleoside 5'-phosphate + diphosphate + H(+)</text>
        <dbReference type="Rhea" id="RHEA:44644"/>
        <dbReference type="ChEBI" id="CHEBI:15377"/>
        <dbReference type="ChEBI" id="CHEBI:15378"/>
        <dbReference type="ChEBI" id="CHEBI:33019"/>
        <dbReference type="ChEBI" id="CHEBI:61560"/>
        <dbReference type="ChEBI" id="CHEBI:65317"/>
        <dbReference type="EC" id="3.6.1.9"/>
    </reaction>
</comment>
<keyword evidence="4" id="KW-0963">Cytoplasm</keyword>
<evidence type="ECO:0000256" key="2">
    <source>
        <dbReference type="ARBA" id="ARBA00022801"/>
    </source>
</evidence>
<dbReference type="SUPFAM" id="SSF52972">
    <property type="entry name" value="ITPase-like"/>
    <property type="match status" value="1"/>
</dbReference>
<dbReference type="HAMAP" id="MF_00528">
    <property type="entry name" value="Maf"/>
    <property type="match status" value="1"/>
</dbReference>
<evidence type="ECO:0000313" key="5">
    <source>
        <dbReference type="EMBL" id="SFP13127.1"/>
    </source>
</evidence>
<dbReference type="AlphaFoldDB" id="A0A662ZG64"/>
<dbReference type="EMBL" id="FOXF01000005">
    <property type="protein sequence ID" value="SFP13127.1"/>
    <property type="molecule type" value="Genomic_DNA"/>
</dbReference>
<comment type="caution">
    <text evidence="4">Lacks conserved residue(s) required for the propagation of feature annotation.</text>
</comment>
<accession>A0A662ZG64</accession>
<dbReference type="GO" id="GO:0047429">
    <property type="term" value="F:nucleoside triphosphate diphosphatase activity"/>
    <property type="evidence" value="ECO:0007669"/>
    <property type="project" value="UniProtKB-EC"/>
</dbReference>
<dbReference type="CDD" id="cd00555">
    <property type="entry name" value="Maf"/>
    <property type="match status" value="1"/>
</dbReference>
<evidence type="ECO:0000313" key="6">
    <source>
        <dbReference type="Proteomes" id="UP000243745"/>
    </source>
</evidence>
<comment type="subcellular location">
    <subcellularLocation>
        <location evidence="4">Cytoplasm</location>
    </subcellularLocation>
</comment>
<dbReference type="InterPro" id="IPR029001">
    <property type="entry name" value="ITPase-like_fam"/>
</dbReference>
<evidence type="ECO:0000256" key="4">
    <source>
        <dbReference type="HAMAP-Rule" id="MF_00528"/>
    </source>
</evidence>
<dbReference type="Gene3D" id="3.90.950.10">
    <property type="match status" value="1"/>
</dbReference>
<dbReference type="PANTHER" id="PTHR43213">
    <property type="entry name" value="BIFUNCTIONAL DTTP/UTP PYROPHOSPHATASE/METHYLTRANSFERASE PROTEIN-RELATED"/>
    <property type="match status" value="1"/>
</dbReference>
<keyword evidence="6" id="KW-1185">Reference proteome</keyword>
<dbReference type="NCBIfam" id="TIGR00172">
    <property type="entry name" value="maf"/>
    <property type="match status" value="1"/>
</dbReference>
<dbReference type="Pfam" id="PF02545">
    <property type="entry name" value="Maf"/>
    <property type="match status" value="1"/>
</dbReference>
<dbReference type="PIRSF" id="PIRSF006305">
    <property type="entry name" value="Maf"/>
    <property type="match status" value="1"/>
</dbReference>
<feature type="active site" description="Proton acceptor" evidence="4">
    <location>
        <position position="51"/>
    </location>
</feature>
<dbReference type="Proteomes" id="UP000243745">
    <property type="component" value="Unassembled WGS sequence"/>
</dbReference>
<keyword evidence="3 4" id="KW-0546">Nucleotide metabolism</keyword>
<comment type="similarity">
    <text evidence="4">Belongs to the Maf family.</text>
</comment>
<sequence>MGFSFKVVPADIDESRLSQSETPCEYVRRLSLSKAEKILSLHPDAVIVGVDTTVSMNNEIFGKPADFEEFHLFMSKLSGKTHQVFTGLSVIDRDRTVSSYVKSDVTFVEMSEKDISDYWATGEPVDKAGGYAIQGIGGSYIKCVSGSVSSIIGLPQAELRIILNSFMEGGIHE</sequence>